<proteinExistence type="predicted"/>
<keyword evidence="4" id="KW-1185">Reference proteome</keyword>
<feature type="domain" description="Retrovirus-related Pol polyprotein from transposon TNT 1-94-like beta-barrel" evidence="2">
    <location>
        <begin position="158"/>
        <end position="232"/>
    </location>
</feature>
<dbReference type="Gramene" id="C.cajan_36620.t">
    <property type="protein sequence ID" value="C.cajan_36620.t"/>
    <property type="gene ID" value="C.cajan_36620"/>
</dbReference>
<protein>
    <submittedName>
        <fullName evidence="3">Copia protein</fullName>
    </submittedName>
</protein>
<evidence type="ECO:0000259" key="2">
    <source>
        <dbReference type="Pfam" id="PF22936"/>
    </source>
</evidence>
<reference evidence="3" key="1">
    <citation type="journal article" date="2012" name="Nat. Biotechnol.">
        <title>Draft genome sequence of pigeonpea (Cajanus cajan), an orphan legume crop of resource-poor farmers.</title>
        <authorList>
            <person name="Varshney R.K."/>
            <person name="Chen W."/>
            <person name="Li Y."/>
            <person name="Bharti A.K."/>
            <person name="Saxena R.K."/>
            <person name="Schlueter J.A."/>
            <person name="Donoghue M.T."/>
            <person name="Azam S."/>
            <person name="Fan G."/>
            <person name="Whaley A.M."/>
            <person name="Farmer A.D."/>
            <person name="Sheridan J."/>
            <person name="Iwata A."/>
            <person name="Tuteja R."/>
            <person name="Penmetsa R.V."/>
            <person name="Wu W."/>
            <person name="Upadhyaya H.D."/>
            <person name="Yang S.P."/>
            <person name="Shah T."/>
            <person name="Saxena K.B."/>
            <person name="Michael T."/>
            <person name="McCombie W.R."/>
            <person name="Yang B."/>
            <person name="Zhang G."/>
            <person name="Yang H."/>
            <person name="Wang J."/>
            <person name="Spillane C."/>
            <person name="Cook D.R."/>
            <person name="May G.D."/>
            <person name="Xu X."/>
            <person name="Jackson S.A."/>
        </authorList>
    </citation>
    <scope>NUCLEOTIDE SEQUENCE [LARGE SCALE GENOMIC DNA]</scope>
</reference>
<dbReference type="InterPro" id="IPR054722">
    <property type="entry name" value="PolX-like_BBD"/>
</dbReference>
<evidence type="ECO:0000259" key="1">
    <source>
        <dbReference type="Pfam" id="PF13976"/>
    </source>
</evidence>
<dbReference type="STRING" id="3821.A0A151RHK6"/>
<evidence type="ECO:0000313" key="4">
    <source>
        <dbReference type="Proteomes" id="UP000075243"/>
    </source>
</evidence>
<dbReference type="OMA" id="HISECGT"/>
<dbReference type="Pfam" id="PF13976">
    <property type="entry name" value="gag_pre-integrs"/>
    <property type="match status" value="1"/>
</dbReference>
<dbReference type="Proteomes" id="UP000075243">
    <property type="component" value="Unassembled WGS sequence"/>
</dbReference>
<gene>
    <name evidence="3" type="ORF">KK1_036553</name>
</gene>
<sequence length="327" mass="36715">MTSSDPIFSIFGTPTITVKKLNGKNYLSWSASLELWFLGQGYHDHLEKDIVEISYESQELWKKLDFQLCALLWQFVEPNILGTLRTFKTCHSFWKKAQNIFANGIQCIYDSAKSDQKFSEDEYQEYLRLKSNSQAQSYFVPNISTTCISQSMESQGPWIINSSASNHMSGNNSLFSSISLPKVPYFITLANGSKVILKGVGQVSLTPSLNLKSVLFVPKCAFNLISLSKLTKSLNYSVTFDANSFVIQERGMGRLIGGGHESRGLYYFETSPSVSCFASSTPKLLHDRLGHPHLEKLKKMVPSLNKLQALECESCQLGKHVRSSFPK</sequence>
<dbReference type="Pfam" id="PF22936">
    <property type="entry name" value="Pol_BBD"/>
    <property type="match status" value="1"/>
</dbReference>
<dbReference type="AlphaFoldDB" id="A0A151RHK6"/>
<feature type="domain" description="GAG-pre-integrase" evidence="1">
    <location>
        <begin position="264"/>
        <end position="320"/>
    </location>
</feature>
<dbReference type="InterPro" id="IPR025724">
    <property type="entry name" value="GAG-pre-integrase_dom"/>
</dbReference>
<name>A0A151RHK6_CAJCA</name>
<accession>A0A151RHK6</accession>
<dbReference type="EMBL" id="KQ483738">
    <property type="protein sequence ID" value="KYP42040.1"/>
    <property type="molecule type" value="Genomic_DNA"/>
</dbReference>
<organism evidence="3 4">
    <name type="scientific">Cajanus cajan</name>
    <name type="common">Pigeon pea</name>
    <name type="synonym">Cajanus indicus</name>
    <dbReference type="NCBI Taxonomy" id="3821"/>
    <lineage>
        <taxon>Eukaryota</taxon>
        <taxon>Viridiplantae</taxon>
        <taxon>Streptophyta</taxon>
        <taxon>Embryophyta</taxon>
        <taxon>Tracheophyta</taxon>
        <taxon>Spermatophyta</taxon>
        <taxon>Magnoliopsida</taxon>
        <taxon>eudicotyledons</taxon>
        <taxon>Gunneridae</taxon>
        <taxon>Pentapetalae</taxon>
        <taxon>rosids</taxon>
        <taxon>fabids</taxon>
        <taxon>Fabales</taxon>
        <taxon>Fabaceae</taxon>
        <taxon>Papilionoideae</taxon>
        <taxon>50 kb inversion clade</taxon>
        <taxon>NPAAA clade</taxon>
        <taxon>indigoferoid/millettioid clade</taxon>
        <taxon>Phaseoleae</taxon>
        <taxon>Cajanus</taxon>
    </lineage>
</organism>
<evidence type="ECO:0000313" key="3">
    <source>
        <dbReference type="EMBL" id="KYP42040.1"/>
    </source>
</evidence>